<reference evidence="3" key="1">
    <citation type="journal article" date="2015" name="Appl. Environ. Microbiol.">
        <title>Nanoarchaeota, Their Sulfolobales Host, and Nanoarchaeota Virus Distribution across Yellowstone National Park Hot Springs.</title>
        <authorList>
            <person name="Munson-McGee J.H."/>
            <person name="Field E.K."/>
            <person name="Bateson M."/>
            <person name="Rooney C."/>
            <person name="Stepanauskas R."/>
            <person name="Young M.J."/>
        </authorList>
    </citation>
    <scope>NUCLEOTIDE SEQUENCE [LARGE SCALE GENOMIC DNA]</scope>
    <source>
        <strain evidence="3">SCGC AB-777_F03</strain>
    </source>
</reference>
<evidence type="ECO:0000256" key="1">
    <source>
        <dbReference type="SAM" id="Coils"/>
    </source>
</evidence>
<organism evidence="3">
    <name type="scientific">Nanobsidianus stetteri</name>
    <dbReference type="NCBI Taxonomy" id="1294122"/>
    <lineage>
        <taxon>Archaea</taxon>
        <taxon>Nanobdellota</taxon>
        <taxon>Candidatus Nanoarchaeia</taxon>
        <taxon>Nanoarchaeales</taxon>
        <taxon>Nanopusillaceae</taxon>
        <taxon>Candidatus Nanobsidianus</taxon>
    </lineage>
</organism>
<dbReference type="EMBL" id="QEFP02000004">
    <property type="protein sequence ID" value="MCC5446933.1"/>
    <property type="molecule type" value="Genomic_DNA"/>
</dbReference>
<proteinExistence type="predicted"/>
<name>A0A2T9WM82_NANST</name>
<sequence length="120" mass="14282">MNDPETLRRLKYLEEKISIFNNILQTMDVTTRTSLDDFKLEIENIKKEINDIKQEINDIEIKIKAIMDQLSNFATTDQLKIINSILDYINPFDFVTKKELDKLIKEKIMEYFGNLYNQKS</sequence>
<dbReference type="AlphaFoldDB" id="A0A2T9WM82"/>
<reference evidence="2" key="4">
    <citation type="submission" date="2021-11" db="EMBL/GenBank/DDBJ databases">
        <authorList>
            <person name="Munson-Mcgee J."/>
            <person name="Field E."/>
            <person name="Bateson M."/>
            <person name="Rooney C."/>
            <person name="Stepanauskas R."/>
            <person name="Young M."/>
        </authorList>
    </citation>
    <scope>NUCLEOTIDE SEQUENCE</scope>
    <source>
        <strain evidence="2">SCGC AB-777_F03</strain>
    </source>
</reference>
<comment type="caution">
    <text evidence="3">The sequence shown here is derived from an EMBL/GenBank/DDBJ whole genome shotgun (WGS) entry which is preliminary data.</text>
</comment>
<evidence type="ECO:0000313" key="2">
    <source>
        <dbReference type="EMBL" id="MCC5446933.1"/>
    </source>
</evidence>
<dbReference type="RefSeq" id="WP_228615162.1">
    <property type="nucleotide sequence ID" value="NZ_QEFP02000004.1"/>
</dbReference>
<evidence type="ECO:0000313" key="3">
    <source>
        <dbReference type="EMBL" id="PVU68943.1"/>
    </source>
</evidence>
<keyword evidence="1" id="KW-0175">Coiled coil</keyword>
<dbReference type="EMBL" id="QEFP01000001">
    <property type="protein sequence ID" value="PVU68943.1"/>
    <property type="molecule type" value="Genomic_DNA"/>
</dbReference>
<protein>
    <submittedName>
        <fullName evidence="3">Uncharacterized protein</fullName>
    </submittedName>
</protein>
<gene>
    <name evidence="2" type="ORF">DDW03_000760</name>
    <name evidence="3" type="ORF">DDW03_00230</name>
</gene>
<reference evidence="2" key="2">
    <citation type="submission" date="2017-05" db="EMBL/GenBank/DDBJ databases">
        <authorList>
            <person name="Munson-Mcgee J.H."/>
        </authorList>
    </citation>
    <scope>NUCLEOTIDE SEQUENCE</scope>
    <source>
        <strain evidence="2">SCGC AB-777_F03</strain>
    </source>
</reference>
<accession>A0A2T9WM82</accession>
<dbReference type="Proteomes" id="UP000245509">
    <property type="component" value="Unassembled WGS sequence"/>
</dbReference>
<feature type="coiled-coil region" evidence="1">
    <location>
        <begin position="35"/>
        <end position="69"/>
    </location>
</feature>
<reference evidence="3" key="3">
    <citation type="submission" date="2017-05" db="EMBL/GenBank/DDBJ databases">
        <authorList>
            <person name="Song R."/>
            <person name="Chenine A.L."/>
            <person name="Ruprecht R.M."/>
        </authorList>
    </citation>
    <scope>NUCLEOTIDE SEQUENCE</scope>
    <source>
        <strain evidence="3">SCGC AB-777_F03</strain>
    </source>
</reference>